<protein>
    <submittedName>
        <fullName evidence="2">Uncharacterized protein</fullName>
    </submittedName>
</protein>
<dbReference type="WBParaSite" id="PSU_v2.g9632.t1">
    <property type="protein sequence ID" value="PSU_v2.g9632.t1"/>
    <property type="gene ID" value="PSU_v2.g9632"/>
</dbReference>
<name>A0A914ZAE9_9BILA</name>
<evidence type="ECO:0000313" key="2">
    <source>
        <dbReference type="WBParaSite" id="PSU_v2.g9632.t1"/>
    </source>
</evidence>
<organism evidence="1 2">
    <name type="scientific">Panagrolaimus superbus</name>
    <dbReference type="NCBI Taxonomy" id="310955"/>
    <lineage>
        <taxon>Eukaryota</taxon>
        <taxon>Metazoa</taxon>
        <taxon>Ecdysozoa</taxon>
        <taxon>Nematoda</taxon>
        <taxon>Chromadorea</taxon>
        <taxon>Rhabditida</taxon>
        <taxon>Tylenchina</taxon>
        <taxon>Panagrolaimomorpha</taxon>
        <taxon>Panagrolaimoidea</taxon>
        <taxon>Panagrolaimidae</taxon>
        <taxon>Panagrolaimus</taxon>
    </lineage>
</organism>
<sequence length="217" mass="24818">MAEKYLNDISKKNFDKNFLLENVGNNRKGDIFRLLKGRRRVQYPSSYKKLKFEKSESEDPNVPKIQAEIVNKDDEENVVSDIQETLPNTSDDKYEKLWKSLFSTNNQNLPTSSASNIFEDSPPEELEIPSDARSIIENNLSPKLFNEVCELRRSSAISSEIIKAVSQVIAQNIVDQKKIVKRDAIVGYAHDFLNASKLGIDKRPFTSKYARDRNEGD</sequence>
<dbReference type="Proteomes" id="UP000887577">
    <property type="component" value="Unplaced"/>
</dbReference>
<dbReference type="AlphaFoldDB" id="A0A914ZAE9"/>
<evidence type="ECO:0000313" key="1">
    <source>
        <dbReference type="Proteomes" id="UP000887577"/>
    </source>
</evidence>
<accession>A0A914ZAE9</accession>
<proteinExistence type="predicted"/>
<reference evidence="2" key="1">
    <citation type="submission" date="2022-11" db="UniProtKB">
        <authorList>
            <consortium name="WormBaseParasite"/>
        </authorList>
    </citation>
    <scope>IDENTIFICATION</scope>
</reference>
<keyword evidence="1" id="KW-1185">Reference proteome</keyword>